<reference evidence="4" key="1">
    <citation type="submission" date="2023-08" db="EMBL/GenBank/DDBJ databases">
        <title>Rhodospirillaceae gen. nov., a novel taxon isolated from the Yangtze River Yuezi River estuary sludge.</title>
        <authorList>
            <person name="Ruan L."/>
        </authorList>
    </citation>
    <scope>NUCLEOTIDE SEQUENCE [LARGE SCALE GENOMIC DNA]</scope>
    <source>
        <strain evidence="4">R-7</strain>
    </source>
</reference>
<dbReference type="Proteomes" id="UP001230156">
    <property type="component" value="Unassembled WGS sequence"/>
</dbReference>
<feature type="region of interest" description="Disordered" evidence="1">
    <location>
        <begin position="21"/>
        <end position="99"/>
    </location>
</feature>
<gene>
    <name evidence="3" type="ORF">Q8A70_13675</name>
</gene>
<proteinExistence type="predicted"/>
<evidence type="ECO:0000313" key="4">
    <source>
        <dbReference type="Proteomes" id="UP001230156"/>
    </source>
</evidence>
<keyword evidence="2" id="KW-0732">Signal</keyword>
<feature type="compositionally biased region" description="Low complexity" evidence="1">
    <location>
        <begin position="67"/>
        <end position="80"/>
    </location>
</feature>
<accession>A0ABU0YQ19</accession>
<feature type="chain" id="PRO_5047139525" evidence="2">
    <location>
        <begin position="23"/>
        <end position="99"/>
    </location>
</feature>
<keyword evidence="4" id="KW-1185">Reference proteome</keyword>
<protein>
    <submittedName>
        <fullName evidence="3">Uncharacterized protein</fullName>
    </submittedName>
</protein>
<comment type="caution">
    <text evidence="3">The sequence shown here is derived from an EMBL/GenBank/DDBJ whole genome shotgun (WGS) entry which is preliminary data.</text>
</comment>
<feature type="signal peptide" evidence="2">
    <location>
        <begin position="1"/>
        <end position="22"/>
    </location>
</feature>
<sequence>MRILAAAAICLPLLGAGAPAFAFSDTPAPDGPGVQSQFSDPDEAVDNLADSAQGGSGTALSTGTQLPSNAAASGPAPASPQDAEPVNPAWPAWMVWHQQ</sequence>
<evidence type="ECO:0000256" key="2">
    <source>
        <dbReference type="SAM" id="SignalP"/>
    </source>
</evidence>
<organism evidence="3 4">
    <name type="scientific">Dongia sedimenti</name>
    <dbReference type="NCBI Taxonomy" id="3064282"/>
    <lineage>
        <taxon>Bacteria</taxon>
        <taxon>Pseudomonadati</taxon>
        <taxon>Pseudomonadota</taxon>
        <taxon>Alphaproteobacteria</taxon>
        <taxon>Rhodospirillales</taxon>
        <taxon>Dongiaceae</taxon>
        <taxon>Dongia</taxon>
    </lineage>
</organism>
<evidence type="ECO:0000256" key="1">
    <source>
        <dbReference type="SAM" id="MobiDB-lite"/>
    </source>
</evidence>
<dbReference type="EMBL" id="JAUYVI010000004">
    <property type="protein sequence ID" value="MDQ7248728.1"/>
    <property type="molecule type" value="Genomic_DNA"/>
</dbReference>
<dbReference type="RefSeq" id="WP_379956212.1">
    <property type="nucleotide sequence ID" value="NZ_JAUYVI010000004.1"/>
</dbReference>
<evidence type="ECO:0000313" key="3">
    <source>
        <dbReference type="EMBL" id="MDQ7248728.1"/>
    </source>
</evidence>
<name>A0ABU0YQ19_9PROT</name>